<dbReference type="EMBL" id="SLWS01000020">
    <property type="protein sequence ID" value="TCO45913.1"/>
    <property type="molecule type" value="Genomic_DNA"/>
</dbReference>
<dbReference type="Proteomes" id="UP000295680">
    <property type="component" value="Unassembled WGS sequence"/>
</dbReference>
<evidence type="ECO:0000313" key="4">
    <source>
        <dbReference type="Proteomes" id="UP000295680"/>
    </source>
</evidence>
<protein>
    <submittedName>
        <fullName evidence="3">Putative ATPase</fullName>
    </submittedName>
</protein>
<dbReference type="InterPro" id="IPR016032">
    <property type="entry name" value="Sig_transdc_resp-reg_C-effctor"/>
</dbReference>
<comment type="caution">
    <text evidence="3">The sequence shown here is derived from an EMBL/GenBank/DDBJ whole genome shotgun (WGS) entry which is preliminary data.</text>
</comment>
<dbReference type="Gene3D" id="3.40.50.300">
    <property type="entry name" value="P-loop containing nucleotide triphosphate hydrolases"/>
    <property type="match status" value="1"/>
</dbReference>
<dbReference type="SMART" id="SM00421">
    <property type="entry name" value="HTH_LUXR"/>
    <property type="match status" value="1"/>
</dbReference>
<dbReference type="CDD" id="cd06170">
    <property type="entry name" value="LuxR_C_like"/>
    <property type="match status" value="1"/>
</dbReference>
<gene>
    <name evidence="3" type="ORF">EV192_12099</name>
</gene>
<organism evidence="3 4">
    <name type="scientific">Actinocrispum wychmicini</name>
    <dbReference type="NCBI Taxonomy" id="1213861"/>
    <lineage>
        <taxon>Bacteria</taxon>
        <taxon>Bacillati</taxon>
        <taxon>Actinomycetota</taxon>
        <taxon>Actinomycetes</taxon>
        <taxon>Pseudonocardiales</taxon>
        <taxon>Pseudonocardiaceae</taxon>
        <taxon>Actinocrispum</taxon>
    </lineage>
</organism>
<keyword evidence="4" id="KW-1185">Reference proteome</keyword>
<evidence type="ECO:0000313" key="3">
    <source>
        <dbReference type="EMBL" id="TCO45913.1"/>
    </source>
</evidence>
<dbReference type="PANTHER" id="PTHR47691:SF3">
    <property type="entry name" value="HTH-TYPE TRANSCRIPTIONAL REGULATOR RV0890C-RELATED"/>
    <property type="match status" value="1"/>
</dbReference>
<dbReference type="InterPro" id="IPR000792">
    <property type="entry name" value="Tscrpt_reg_LuxR_C"/>
</dbReference>
<dbReference type="SUPFAM" id="SSF46894">
    <property type="entry name" value="C-terminal effector domain of the bipartite response regulators"/>
    <property type="match status" value="1"/>
</dbReference>
<dbReference type="PRINTS" id="PR00038">
    <property type="entry name" value="HTHLUXR"/>
</dbReference>
<accession>A0A4R2ILM5</accession>
<dbReference type="GO" id="GO:0003677">
    <property type="term" value="F:DNA binding"/>
    <property type="evidence" value="ECO:0007669"/>
    <property type="project" value="InterPro"/>
</dbReference>
<dbReference type="Gene3D" id="1.10.10.10">
    <property type="entry name" value="Winged helix-like DNA-binding domain superfamily/Winged helix DNA-binding domain"/>
    <property type="match status" value="1"/>
</dbReference>
<dbReference type="PANTHER" id="PTHR47691">
    <property type="entry name" value="REGULATOR-RELATED"/>
    <property type="match status" value="1"/>
</dbReference>
<evidence type="ECO:0000259" key="2">
    <source>
        <dbReference type="PROSITE" id="PS50043"/>
    </source>
</evidence>
<feature type="region of interest" description="Disordered" evidence="1">
    <location>
        <begin position="1"/>
        <end position="30"/>
    </location>
</feature>
<evidence type="ECO:0000256" key="1">
    <source>
        <dbReference type="SAM" id="MobiDB-lite"/>
    </source>
</evidence>
<dbReference type="PROSITE" id="PS50043">
    <property type="entry name" value="HTH_LUXR_2"/>
    <property type="match status" value="1"/>
</dbReference>
<proteinExistence type="predicted"/>
<name>A0A4R2ILM5_9PSEU</name>
<reference evidence="3 4" key="1">
    <citation type="submission" date="2019-03" db="EMBL/GenBank/DDBJ databases">
        <title>Genomic Encyclopedia of Type Strains, Phase IV (KMG-IV): sequencing the most valuable type-strain genomes for metagenomic binning, comparative biology and taxonomic classification.</title>
        <authorList>
            <person name="Goeker M."/>
        </authorList>
    </citation>
    <scope>NUCLEOTIDE SEQUENCE [LARGE SCALE GENOMIC DNA]</scope>
    <source>
        <strain evidence="3 4">DSM 45934</strain>
    </source>
</reference>
<dbReference type="AlphaFoldDB" id="A0A4R2ILM5"/>
<dbReference type="SUPFAM" id="SSF52540">
    <property type="entry name" value="P-loop containing nucleoside triphosphate hydrolases"/>
    <property type="match status" value="1"/>
</dbReference>
<dbReference type="InterPro" id="IPR027417">
    <property type="entry name" value="P-loop_NTPase"/>
</dbReference>
<dbReference type="Pfam" id="PF00196">
    <property type="entry name" value="GerE"/>
    <property type="match status" value="1"/>
</dbReference>
<dbReference type="InterPro" id="IPR036388">
    <property type="entry name" value="WH-like_DNA-bd_sf"/>
</dbReference>
<dbReference type="GO" id="GO:0006355">
    <property type="term" value="P:regulation of DNA-templated transcription"/>
    <property type="evidence" value="ECO:0007669"/>
    <property type="project" value="InterPro"/>
</dbReference>
<feature type="domain" description="HTH luxR-type" evidence="2">
    <location>
        <begin position="31"/>
        <end position="96"/>
    </location>
</feature>
<sequence>MAATDASADALWRSADRARPAGDNPDVVNQEVPAGVGISAREAEVLAALGEHLTNAEIGVRLFISVRTVESHVSSLLRKFRVADRRALAVVAATMQPVPGTRPVRAASVVVLPSRLTPFVGRVAERAALTEALGRHRLVTAVGPGGVGKTRLALSVAGELTDRFADGVWYVDLVPVTDASMIAPAIAGVLGIGESHGHSVTDHVLGRLAERETLLVLDNCEHVLDGVAVLLERLLGGCPRLRVLATSRARLLVPFEWVFVVPGLSVEADDGGVGDAVELFVGRAAAGGSPPMSEDTKRIAAVCRGLDGMALAIELAAARFPSLGLDGLEAGLADRLRLLTGGSRIDDRHRSLRSTLDWSYALLAEPAQAVLRRVSVFAGPFAAAAAATVAGWLPVPAGAVPTILAGLAEQSLLVAIVVPGGTRYRVLETIRQYGVDRLEEAGESVEAFSHHLRWCLEESAALVSRAPVDAWRAAFDQVADELRGALAWAEGTVRYRPEAYRLAIGLAELSFTRGMPGESQRRYEQAAELAADDLAAADALRSAAGAAESRHVGTEALRLRRGAADAALRAGDRAGAAGDLARNAELINRGPGLMATAPAVGEVAALIAEGWALAGSDLAAQARLLTAEAFNGDIADPATVELIECALTLSRRIGDPLIENAALDQLTAVQLARGEVRAAAASALRRTELLVSMPVTAVAGLEFFDSFGMAADSAVAAGDLLAARRLAECLRDLPFHAEEGHLATVRLLVVTALAGDWDETITLAERFREGWERAGRPRAGNLSGGAYAVATVHGLRGDDHGRAAWLDIVGALTTPGRPVSEIHSGKFFDALLLLHRGQVEEATQVLDMPPEQLTYWYAEWRPWYAALWAEAAVMSGHEDVAARLQRARVAADGNPIAIAVVDRAAALHTGDRDGLSAAAAALHHAGCRYQWARTLVLIGGEQRIRGESVLARMGATPTVWPPQ</sequence>